<dbReference type="EMBL" id="QFQP01000038">
    <property type="protein sequence ID" value="PZR06352.1"/>
    <property type="molecule type" value="Genomic_DNA"/>
</dbReference>
<dbReference type="InterPro" id="IPR006204">
    <property type="entry name" value="GHMP_kinase_N_dom"/>
</dbReference>
<evidence type="ECO:0000256" key="1">
    <source>
        <dbReference type="ARBA" id="ARBA00022679"/>
    </source>
</evidence>
<evidence type="ECO:0000259" key="7">
    <source>
        <dbReference type="Pfam" id="PF08544"/>
    </source>
</evidence>
<dbReference type="InterPro" id="IPR014606">
    <property type="entry name" value="Heptose_7-P_kinase"/>
</dbReference>
<keyword evidence="4" id="KW-0067">ATP-binding</keyword>
<feature type="domain" description="GHMP kinase C-terminal" evidence="7">
    <location>
        <begin position="234"/>
        <end position="308"/>
    </location>
</feature>
<keyword evidence="3 8" id="KW-0418">Kinase</keyword>
<organism evidence="8 9">
    <name type="scientific">Archangium gephyra</name>
    <dbReference type="NCBI Taxonomy" id="48"/>
    <lineage>
        <taxon>Bacteria</taxon>
        <taxon>Pseudomonadati</taxon>
        <taxon>Myxococcota</taxon>
        <taxon>Myxococcia</taxon>
        <taxon>Myxococcales</taxon>
        <taxon>Cystobacterineae</taxon>
        <taxon>Archangiaceae</taxon>
        <taxon>Archangium</taxon>
    </lineage>
</organism>
<dbReference type="SUPFAM" id="SSF54211">
    <property type="entry name" value="Ribosomal protein S5 domain 2-like"/>
    <property type="match status" value="1"/>
</dbReference>
<evidence type="ECO:0000259" key="6">
    <source>
        <dbReference type="Pfam" id="PF00288"/>
    </source>
</evidence>
<keyword evidence="2" id="KW-0547">Nucleotide-binding</keyword>
<dbReference type="InterPro" id="IPR001174">
    <property type="entry name" value="HddA/FKP"/>
</dbReference>
<sequence length="331" mass="36538">MIISRAPVRFSLGGGGTDLPSYADAHGGFLVAAAINRYVYVGANPRFYKSIRLMYSSTQDVNSLEEIDHRLFREALRFVGIKDSIELVSIADVPGNSGLGSSSTFTVALLNALHTFRGEYVSTEQLAREACHIEMNILKDPVGKQDQYIAAFGGITAFTFNTDGSVETERLPISPETVDELERNLVIFYSGVERKAADVLSEQRKNITSNSDAAVQRMHRIKQLGYDTKRILLSGELDQYGELLHEHWTNKRKLASNMTDSSIDEHYEAARKAGAIGGKLMGAGGGGFFMFYARPGDRRKVYEAMASRGLQPLRFHFEMSGAHIVSNTHAS</sequence>
<comment type="caution">
    <text evidence="8">The sequence shown here is derived from an EMBL/GenBank/DDBJ whole genome shotgun (WGS) entry which is preliminary data.</text>
</comment>
<dbReference type="GO" id="GO:0005524">
    <property type="term" value="F:ATP binding"/>
    <property type="evidence" value="ECO:0007669"/>
    <property type="project" value="UniProtKB-KW"/>
</dbReference>
<reference evidence="8 9" key="1">
    <citation type="submission" date="2017-08" db="EMBL/GenBank/DDBJ databases">
        <title>Infants hospitalized years apart are colonized by the same room-sourced microbial strains.</title>
        <authorList>
            <person name="Brooks B."/>
            <person name="Olm M.R."/>
            <person name="Firek B.A."/>
            <person name="Baker R."/>
            <person name="Thomas B.C."/>
            <person name="Morowitz M.J."/>
            <person name="Banfield J.F."/>
        </authorList>
    </citation>
    <scope>NUCLEOTIDE SEQUENCE [LARGE SCALE GENOMIC DNA]</scope>
    <source>
        <strain evidence="8">S2_003_000_R2_14</strain>
    </source>
</reference>
<dbReference type="SUPFAM" id="SSF55060">
    <property type="entry name" value="GHMP Kinase, C-terminal domain"/>
    <property type="match status" value="1"/>
</dbReference>
<gene>
    <name evidence="8" type="ORF">DI536_30220</name>
</gene>
<dbReference type="GO" id="GO:0042352">
    <property type="term" value="P:GDP-L-fucose salvage"/>
    <property type="evidence" value="ECO:0007669"/>
    <property type="project" value="TreeGrafter"/>
</dbReference>
<feature type="domain" description="GHMP kinase N-terminal" evidence="6">
    <location>
        <begin position="77"/>
        <end position="154"/>
    </location>
</feature>
<protein>
    <submittedName>
        <fullName evidence="8">Sugar kinase</fullName>
    </submittedName>
</protein>
<evidence type="ECO:0000256" key="2">
    <source>
        <dbReference type="ARBA" id="ARBA00022741"/>
    </source>
</evidence>
<evidence type="ECO:0000313" key="8">
    <source>
        <dbReference type="EMBL" id="PZR06352.1"/>
    </source>
</evidence>
<dbReference type="Proteomes" id="UP000249061">
    <property type="component" value="Unassembled WGS sequence"/>
</dbReference>
<dbReference type="GO" id="GO:0050201">
    <property type="term" value="F:fucokinase activity"/>
    <property type="evidence" value="ECO:0007669"/>
    <property type="project" value="TreeGrafter"/>
</dbReference>
<dbReference type="AlphaFoldDB" id="A0A2W5SU86"/>
<evidence type="ECO:0000256" key="5">
    <source>
        <dbReference type="ARBA" id="ARBA00038121"/>
    </source>
</evidence>
<dbReference type="InterPro" id="IPR052203">
    <property type="entry name" value="GHMP_Kinase-Related"/>
</dbReference>
<keyword evidence="1" id="KW-0808">Transferase</keyword>
<comment type="similarity">
    <text evidence="5">Belongs to the GHMP kinase family.</text>
</comment>
<dbReference type="PIRSF" id="PIRSF036406">
    <property type="entry name" value="Hept_kin"/>
    <property type="match status" value="1"/>
</dbReference>
<dbReference type="Pfam" id="PF08544">
    <property type="entry name" value="GHMP_kinases_C"/>
    <property type="match status" value="1"/>
</dbReference>
<dbReference type="InterPro" id="IPR036554">
    <property type="entry name" value="GHMP_kinase_C_sf"/>
</dbReference>
<proteinExistence type="inferred from homology"/>
<dbReference type="PANTHER" id="PTHR32463:SF0">
    <property type="entry name" value="L-FUCOSE KINASE"/>
    <property type="match status" value="1"/>
</dbReference>
<name>A0A2W5SU86_9BACT</name>
<evidence type="ECO:0000256" key="4">
    <source>
        <dbReference type="ARBA" id="ARBA00022840"/>
    </source>
</evidence>
<evidence type="ECO:0000256" key="3">
    <source>
        <dbReference type="ARBA" id="ARBA00022777"/>
    </source>
</evidence>
<dbReference type="PANTHER" id="PTHR32463">
    <property type="entry name" value="L-FUCOSE KINASE"/>
    <property type="match status" value="1"/>
</dbReference>
<dbReference type="PRINTS" id="PR00960">
    <property type="entry name" value="LMBPPROTEIN"/>
</dbReference>
<dbReference type="InterPro" id="IPR013750">
    <property type="entry name" value="GHMP_kinase_C_dom"/>
</dbReference>
<dbReference type="Pfam" id="PF00288">
    <property type="entry name" value="GHMP_kinases_N"/>
    <property type="match status" value="1"/>
</dbReference>
<dbReference type="Gene3D" id="3.30.230.120">
    <property type="match status" value="1"/>
</dbReference>
<evidence type="ECO:0000313" key="9">
    <source>
        <dbReference type="Proteomes" id="UP000249061"/>
    </source>
</evidence>
<accession>A0A2W5SU86</accession>
<dbReference type="InterPro" id="IPR020568">
    <property type="entry name" value="Ribosomal_Su5_D2-typ_SF"/>
</dbReference>